<feature type="region of interest" description="Disordered" evidence="8">
    <location>
        <begin position="228"/>
        <end position="265"/>
    </location>
</feature>
<comment type="subcellular location">
    <subcellularLocation>
        <location evidence="1 7">Cell membrane</location>
        <topology evidence="1 7">Multi-pass membrane protein</topology>
    </subcellularLocation>
</comment>
<keyword evidence="3 7" id="KW-1003">Cell membrane</keyword>
<sequence length="265" mass="28665">MHALSSALVNHVLAESTANLALLPGFLDPVNLLNSFGTWVLAGLLLVVFIESGLLFPLLPGDSLLFTAGLVVAAKSSEVDPFAPLWVLLVTIPIAAFLGDQVGYFLGNKLGYTLFKPNNKVLKEAYIIEAHEFFEKHGPITIVLARFVPIVRTYAPLVAGAARMRYSVFVVYNIVGAVLWGCGVTLLGYFLGQITFIADNVDLIFIVIVLVSVIPIFVEVFKRWRSTRPPFPETEVDLADEASSSESSPSESPPSAASLDPTKDS</sequence>
<feature type="transmembrane region" description="Helical" evidence="7">
    <location>
        <begin position="85"/>
        <end position="106"/>
    </location>
</feature>
<feature type="transmembrane region" description="Helical" evidence="7">
    <location>
        <begin position="203"/>
        <end position="221"/>
    </location>
</feature>
<protein>
    <recommendedName>
        <fullName evidence="9">VTT domain-containing protein</fullName>
    </recommendedName>
</protein>
<keyword evidence="4 7" id="KW-0812">Transmembrane</keyword>
<evidence type="ECO:0000256" key="8">
    <source>
        <dbReference type="SAM" id="MobiDB-lite"/>
    </source>
</evidence>
<dbReference type="PANTHER" id="PTHR30353:SF0">
    <property type="entry name" value="TRANSMEMBRANE PROTEIN"/>
    <property type="match status" value="1"/>
</dbReference>
<evidence type="ECO:0000313" key="10">
    <source>
        <dbReference type="EMBL" id="AVL99488.1"/>
    </source>
</evidence>
<feature type="transmembrane region" description="Helical" evidence="7">
    <location>
        <begin position="30"/>
        <end position="49"/>
    </location>
</feature>
<dbReference type="InterPro" id="IPR032818">
    <property type="entry name" value="DedA-like"/>
</dbReference>
<organism evidence="10 11">
    <name type="scientific">Gordonia iterans</name>
    <dbReference type="NCBI Taxonomy" id="1004901"/>
    <lineage>
        <taxon>Bacteria</taxon>
        <taxon>Bacillati</taxon>
        <taxon>Actinomycetota</taxon>
        <taxon>Actinomycetes</taxon>
        <taxon>Mycobacteriales</taxon>
        <taxon>Gordoniaceae</taxon>
        <taxon>Gordonia</taxon>
    </lineage>
</organism>
<dbReference type="GO" id="GO:0005886">
    <property type="term" value="C:plasma membrane"/>
    <property type="evidence" value="ECO:0007669"/>
    <property type="project" value="UniProtKB-SubCell"/>
</dbReference>
<keyword evidence="5 7" id="KW-1133">Transmembrane helix</keyword>
<reference evidence="10 11" key="1">
    <citation type="submission" date="2018-03" db="EMBL/GenBank/DDBJ databases">
        <title>Characteristics and genome of n-alkane degrading marine bacteria Gordonia iterans isolated from crude oil contaminated in Tae-an, South Korea.</title>
        <authorList>
            <person name="Lee S.-S."/>
            <person name="Kim H."/>
        </authorList>
    </citation>
    <scope>NUCLEOTIDE SEQUENCE [LARGE SCALE GENOMIC DNA]</scope>
    <source>
        <strain evidence="10 11">Co17</strain>
    </source>
</reference>
<evidence type="ECO:0000256" key="5">
    <source>
        <dbReference type="ARBA" id="ARBA00022989"/>
    </source>
</evidence>
<name>A0A2S0KCT0_9ACTN</name>
<evidence type="ECO:0000256" key="7">
    <source>
        <dbReference type="RuleBase" id="RU367016"/>
    </source>
</evidence>
<evidence type="ECO:0000259" key="9">
    <source>
        <dbReference type="Pfam" id="PF09335"/>
    </source>
</evidence>
<evidence type="ECO:0000256" key="3">
    <source>
        <dbReference type="ARBA" id="ARBA00022475"/>
    </source>
</evidence>
<evidence type="ECO:0000256" key="2">
    <source>
        <dbReference type="ARBA" id="ARBA00010792"/>
    </source>
</evidence>
<evidence type="ECO:0000313" key="11">
    <source>
        <dbReference type="Proteomes" id="UP000239814"/>
    </source>
</evidence>
<dbReference type="KEGG" id="git:C6V83_03500"/>
<comment type="similarity">
    <text evidence="2 7">Belongs to the DedA family.</text>
</comment>
<dbReference type="EMBL" id="CP027433">
    <property type="protein sequence ID" value="AVL99488.1"/>
    <property type="molecule type" value="Genomic_DNA"/>
</dbReference>
<evidence type="ECO:0000256" key="1">
    <source>
        <dbReference type="ARBA" id="ARBA00004651"/>
    </source>
</evidence>
<gene>
    <name evidence="10" type="ORF">C6V83_03500</name>
</gene>
<proteinExistence type="inferred from homology"/>
<dbReference type="OrthoDB" id="9813426at2"/>
<keyword evidence="11" id="KW-1185">Reference proteome</keyword>
<dbReference type="InterPro" id="IPR032816">
    <property type="entry name" value="VTT_dom"/>
</dbReference>
<dbReference type="AlphaFoldDB" id="A0A2S0KCT0"/>
<dbReference type="Pfam" id="PF09335">
    <property type="entry name" value="VTT_dom"/>
    <property type="match status" value="1"/>
</dbReference>
<feature type="domain" description="VTT" evidence="9">
    <location>
        <begin position="59"/>
        <end position="189"/>
    </location>
</feature>
<feature type="transmembrane region" description="Helical" evidence="7">
    <location>
        <begin position="169"/>
        <end position="191"/>
    </location>
</feature>
<evidence type="ECO:0000256" key="4">
    <source>
        <dbReference type="ARBA" id="ARBA00022692"/>
    </source>
</evidence>
<dbReference type="PANTHER" id="PTHR30353">
    <property type="entry name" value="INNER MEMBRANE PROTEIN DEDA-RELATED"/>
    <property type="match status" value="1"/>
</dbReference>
<evidence type="ECO:0000256" key="6">
    <source>
        <dbReference type="ARBA" id="ARBA00023136"/>
    </source>
</evidence>
<feature type="compositionally biased region" description="Low complexity" evidence="8">
    <location>
        <begin position="241"/>
        <end position="258"/>
    </location>
</feature>
<keyword evidence="6 7" id="KW-0472">Membrane</keyword>
<dbReference type="Proteomes" id="UP000239814">
    <property type="component" value="Chromosome"/>
</dbReference>
<accession>A0A2S0KCT0</accession>